<comment type="caution">
    <text evidence="3">The sequence shown here is derived from an EMBL/GenBank/DDBJ whole genome shotgun (WGS) entry which is preliminary data.</text>
</comment>
<dbReference type="PANTHER" id="PTHR43364:SF4">
    <property type="entry name" value="NAD(P)-LINKED OXIDOREDUCTASE SUPERFAMILY PROTEIN"/>
    <property type="match status" value="1"/>
</dbReference>
<organism evidence="3 4">
    <name type="scientific">Xenorhabdus bovienii str. kraussei Quebec</name>
    <dbReference type="NCBI Taxonomy" id="1398203"/>
    <lineage>
        <taxon>Bacteria</taxon>
        <taxon>Pseudomonadati</taxon>
        <taxon>Pseudomonadota</taxon>
        <taxon>Gammaproteobacteria</taxon>
        <taxon>Enterobacterales</taxon>
        <taxon>Morganellaceae</taxon>
        <taxon>Xenorhabdus</taxon>
    </lineage>
</organism>
<dbReference type="PANTHER" id="PTHR43364">
    <property type="entry name" value="NADH-SPECIFIC METHYLGLYOXAL REDUCTASE-RELATED"/>
    <property type="match status" value="1"/>
</dbReference>
<dbReference type="HOGENOM" id="CLU_023205_2_0_6"/>
<dbReference type="AlphaFoldDB" id="A0A077PKM1"/>
<feature type="domain" description="NADP-dependent oxidoreductase" evidence="2">
    <location>
        <begin position="21"/>
        <end position="322"/>
    </location>
</feature>
<dbReference type="InterPro" id="IPR023210">
    <property type="entry name" value="NADP_OxRdtase_dom"/>
</dbReference>
<protein>
    <submittedName>
        <fullName evidence="3">Aldo/keto reductase</fullName>
        <ecNumber evidence="3">1.1.1.91</ecNumber>
    </submittedName>
</protein>
<dbReference type="FunFam" id="3.20.20.100:FF:000004">
    <property type="entry name" value="Oxidoreductase, aldo/keto reductase"/>
    <property type="match status" value="1"/>
</dbReference>
<dbReference type="Proteomes" id="UP000028500">
    <property type="component" value="Unassembled WGS sequence"/>
</dbReference>
<keyword evidence="1 3" id="KW-0560">Oxidoreductase</keyword>
<dbReference type="GO" id="GO:0047681">
    <property type="term" value="F:aryl-alcohol dehydrogenase (NADP+) activity"/>
    <property type="evidence" value="ECO:0007669"/>
    <property type="project" value="UniProtKB-EC"/>
</dbReference>
<dbReference type="SUPFAM" id="SSF51430">
    <property type="entry name" value="NAD(P)-linked oxidoreductase"/>
    <property type="match status" value="1"/>
</dbReference>
<reference evidence="3" key="1">
    <citation type="submission" date="2013-07" db="EMBL/GenBank/DDBJ databases">
        <title>Sub-species coevolution in mutualistic symbiosis.</title>
        <authorList>
            <person name="Murfin K."/>
            <person name="Klassen J."/>
            <person name="Lee M."/>
            <person name="Forst S."/>
            <person name="Stock P."/>
            <person name="Goodrich-Blair H."/>
        </authorList>
    </citation>
    <scope>NUCLEOTIDE SEQUENCE [LARGE SCALE GENOMIC DNA]</scope>
    <source>
        <strain evidence="3">Kraussei Quebec</strain>
    </source>
</reference>
<evidence type="ECO:0000259" key="2">
    <source>
        <dbReference type="Pfam" id="PF00248"/>
    </source>
</evidence>
<dbReference type="InterPro" id="IPR050523">
    <property type="entry name" value="AKR_Detox_Biosynth"/>
</dbReference>
<dbReference type="EMBL" id="CBSY010000216">
    <property type="protein sequence ID" value="CDH21152.1"/>
    <property type="molecule type" value="Genomic_DNA"/>
</dbReference>
<dbReference type="PRINTS" id="PR00069">
    <property type="entry name" value="ALDKETRDTASE"/>
</dbReference>
<dbReference type="EC" id="1.1.1.91" evidence="3"/>
<dbReference type="CDD" id="cd19081">
    <property type="entry name" value="AKR_AKR9C1"/>
    <property type="match status" value="1"/>
</dbReference>
<sequence length="323" mass="36793">MMITYMKYKTLGNSGAYVSTICLGTQQFGRWVDEISAREILNIFTEYGGNFIDTADCYPIYLSDGSDGGELSESFIGRWLKSYSRRDDLIIATKFSAPMGDNPNNEGISRKYIIRAVEQSLKRLKTDYIDLYQVHDDYFDVPMEETLSALDDLVRRGLVRYIGCSNFSAWRIMKSLSLCEKRGYVSYVTVQGKYNLLEKDEYESELMGLCQEEGIGMLPYVPLAKGFLTGKYHRGSINNGFFREKDVRTLYDNERNWEVLYLIQAIAEKNEITCTQVALAWLLQRPSVVAPVVGVNSIEQLKIVLASVDVSLCSTDIEELDRL</sequence>
<dbReference type="InterPro" id="IPR036812">
    <property type="entry name" value="NAD(P)_OxRdtase_dom_sf"/>
</dbReference>
<name>A0A077PKM1_XENBV</name>
<dbReference type="Gene3D" id="3.20.20.100">
    <property type="entry name" value="NADP-dependent oxidoreductase domain"/>
    <property type="match status" value="1"/>
</dbReference>
<proteinExistence type="predicted"/>
<dbReference type="Pfam" id="PF00248">
    <property type="entry name" value="Aldo_ket_red"/>
    <property type="match status" value="1"/>
</dbReference>
<evidence type="ECO:0000313" key="4">
    <source>
        <dbReference type="Proteomes" id="UP000028500"/>
    </source>
</evidence>
<evidence type="ECO:0000313" key="3">
    <source>
        <dbReference type="EMBL" id="CDH21152.1"/>
    </source>
</evidence>
<accession>A0A077PKM1</accession>
<evidence type="ECO:0000256" key="1">
    <source>
        <dbReference type="ARBA" id="ARBA00023002"/>
    </source>
</evidence>
<dbReference type="InterPro" id="IPR020471">
    <property type="entry name" value="AKR"/>
</dbReference>
<keyword evidence="4" id="KW-1185">Reference proteome</keyword>
<gene>
    <name evidence="3" type="ORF">XBKQ1_2930009</name>
</gene>
<dbReference type="GO" id="GO:0005829">
    <property type="term" value="C:cytosol"/>
    <property type="evidence" value="ECO:0007669"/>
    <property type="project" value="UniProtKB-ARBA"/>
</dbReference>